<dbReference type="InterPro" id="IPR036610">
    <property type="entry name" value="PEBP-like_sf"/>
</dbReference>
<dbReference type="CDD" id="cd00865">
    <property type="entry name" value="PEBP_bact_arch"/>
    <property type="match status" value="1"/>
</dbReference>
<sequence>MALNIKDLRIVSPAFTTLERIPKRFTSEGENISPPLEWSGVPSGTQQLALICHDPDAPLTRGFTHWTIYGISPTVSQLTEADGSKFTEGINSTNQSGYTGPAPPVGHGPHHYYFWLYALDKELDLKPGLNREQLLDAIADYVIEQARLVGIYER</sequence>
<dbReference type="EMBL" id="LXQD01000359">
    <property type="protein sequence ID" value="RCJ17308.1"/>
    <property type="molecule type" value="Genomic_DNA"/>
</dbReference>
<evidence type="ECO:0000313" key="1">
    <source>
        <dbReference type="EMBL" id="RCJ17308.1"/>
    </source>
</evidence>
<dbReference type="Pfam" id="PF01161">
    <property type="entry name" value="PBP"/>
    <property type="match status" value="1"/>
</dbReference>
<dbReference type="SUPFAM" id="SSF49777">
    <property type="entry name" value="PEBP-like"/>
    <property type="match status" value="1"/>
</dbReference>
<dbReference type="Proteomes" id="UP000252107">
    <property type="component" value="Unassembled WGS sequence"/>
</dbReference>
<dbReference type="PANTHER" id="PTHR30289:SF1">
    <property type="entry name" value="PEBP (PHOSPHATIDYLETHANOLAMINE-BINDING PROTEIN) FAMILY PROTEIN"/>
    <property type="match status" value="1"/>
</dbReference>
<protein>
    <submittedName>
        <fullName evidence="1">Phospholipid-binding protein</fullName>
    </submittedName>
</protein>
<dbReference type="InterPro" id="IPR008914">
    <property type="entry name" value="PEBP"/>
</dbReference>
<dbReference type="AlphaFoldDB" id="A0A367PZJ4"/>
<accession>A0A367PZJ4</accession>
<organism evidence="1 2">
    <name type="scientific">Nostoc minutum NIES-26</name>
    <dbReference type="NCBI Taxonomy" id="1844469"/>
    <lineage>
        <taxon>Bacteria</taxon>
        <taxon>Bacillati</taxon>
        <taxon>Cyanobacteriota</taxon>
        <taxon>Cyanophyceae</taxon>
        <taxon>Nostocales</taxon>
        <taxon>Nostocaceae</taxon>
        <taxon>Nostoc</taxon>
    </lineage>
</organism>
<dbReference type="InterPro" id="IPR005247">
    <property type="entry name" value="YbhB_YbcL/LppC-like"/>
</dbReference>
<gene>
    <name evidence="1" type="ORF">A6770_34255</name>
</gene>
<evidence type="ECO:0000313" key="2">
    <source>
        <dbReference type="Proteomes" id="UP000252107"/>
    </source>
</evidence>
<reference evidence="1" key="1">
    <citation type="submission" date="2016-04" db="EMBL/GenBank/DDBJ databases">
        <authorList>
            <person name="Tabuchi Yagui T.R."/>
        </authorList>
    </citation>
    <scope>NUCLEOTIDE SEQUENCE [LARGE SCALE GENOMIC DNA]</scope>
    <source>
        <strain evidence="1">NIES-26</strain>
    </source>
</reference>
<dbReference type="Gene3D" id="3.90.280.10">
    <property type="entry name" value="PEBP-like"/>
    <property type="match status" value="1"/>
</dbReference>
<comment type="caution">
    <text evidence="1">The sequence shown here is derived from an EMBL/GenBank/DDBJ whole genome shotgun (WGS) entry which is preliminary data.</text>
</comment>
<dbReference type="PANTHER" id="PTHR30289">
    <property type="entry name" value="UNCHARACTERIZED PROTEIN YBCL-RELATED"/>
    <property type="match status" value="1"/>
</dbReference>
<keyword evidence="2" id="KW-1185">Reference proteome</keyword>
<proteinExistence type="predicted"/>
<dbReference type="NCBIfam" id="TIGR00481">
    <property type="entry name" value="YbhB/YbcL family Raf kinase inhibitor-like protein"/>
    <property type="match status" value="1"/>
</dbReference>
<name>A0A367PZJ4_9NOSO</name>